<dbReference type="Proteomes" id="UP001064489">
    <property type="component" value="Chromosome 13"/>
</dbReference>
<proteinExistence type="predicted"/>
<dbReference type="AlphaFoldDB" id="A0AAD5JFZ2"/>
<sequence>MTSPRFLLENVPGSSRHQCGFKPAMANPQYLLVLSTTLKCRFIPAHLENLEENYDSLVKNEEIDQCGIDVEEPGSAIFDSKSASLKMMGDLTSSLS</sequence>
<evidence type="ECO:0000313" key="1">
    <source>
        <dbReference type="EMBL" id="KAI9197638.1"/>
    </source>
</evidence>
<name>A0AAD5JFZ2_ACENE</name>
<gene>
    <name evidence="1" type="ORF">LWI28_001934</name>
</gene>
<keyword evidence="2" id="KW-1185">Reference proteome</keyword>
<dbReference type="EMBL" id="JAJSOW010000002">
    <property type="protein sequence ID" value="KAI9197638.1"/>
    <property type="molecule type" value="Genomic_DNA"/>
</dbReference>
<comment type="caution">
    <text evidence="1">The sequence shown here is derived from an EMBL/GenBank/DDBJ whole genome shotgun (WGS) entry which is preliminary data.</text>
</comment>
<reference evidence="1 2" key="1">
    <citation type="journal article" date="2022" name="Plant J.">
        <title>Strategies of tolerance reflected in two North American maple genomes.</title>
        <authorList>
            <person name="McEvoy S.L."/>
            <person name="Sezen U.U."/>
            <person name="Trouern-Trend A."/>
            <person name="McMahon S.M."/>
            <person name="Schaberg P.G."/>
            <person name="Yang J."/>
            <person name="Wegrzyn J.L."/>
            <person name="Swenson N.G."/>
        </authorList>
    </citation>
    <scope>NUCLEOTIDE SEQUENCE [LARGE SCALE GENOMIC DNA]</scope>
    <source>
        <strain evidence="1">91603</strain>
    </source>
</reference>
<accession>A0AAD5JFZ2</accession>
<organism evidence="1 2">
    <name type="scientific">Acer negundo</name>
    <name type="common">Box elder</name>
    <dbReference type="NCBI Taxonomy" id="4023"/>
    <lineage>
        <taxon>Eukaryota</taxon>
        <taxon>Viridiplantae</taxon>
        <taxon>Streptophyta</taxon>
        <taxon>Embryophyta</taxon>
        <taxon>Tracheophyta</taxon>
        <taxon>Spermatophyta</taxon>
        <taxon>Magnoliopsida</taxon>
        <taxon>eudicotyledons</taxon>
        <taxon>Gunneridae</taxon>
        <taxon>Pentapetalae</taxon>
        <taxon>rosids</taxon>
        <taxon>malvids</taxon>
        <taxon>Sapindales</taxon>
        <taxon>Sapindaceae</taxon>
        <taxon>Hippocastanoideae</taxon>
        <taxon>Acereae</taxon>
        <taxon>Acer</taxon>
    </lineage>
</organism>
<evidence type="ECO:0000313" key="2">
    <source>
        <dbReference type="Proteomes" id="UP001064489"/>
    </source>
</evidence>
<protein>
    <submittedName>
        <fullName evidence="1">Uncharacterized protein</fullName>
    </submittedName>
</protein>